<comment type="caution">
    <text evidence="2">The sequence shown here is derived from an EMBL/GenBank/DDBJ whole genome shotgun (WGS) entry which is preliminary data.</text>
</comment>
<keyword evidence="1" id="KW-1133">Transmembrane helix</keyword>
<name>A0A6B3LVW4_9BACT</name>
<evidence type="ECO:0000313" key="2">
    <source>
        <dbReference type="EMBL" id="NEM97730.1"/>
    </source>
</evidence>
<proteinExistence type="predicted"/>
<feature type="transmembrane region" description="Helical" evidence="1">
    <location>
        <begin position="76"/>
        <end position="97"/>
    </location>
</feature>
<keyword evidence="3" id="KW-1185">Reference proteome</keyword>
<dbReference type="Proteomes" id="UP000474777">
    <property type="component" value="Unassembled WGS sequence"/>
</dbReference>
<protein>
    <submittedName>
        <fullName evidence="2">Uncharacterized protein</fullName>
    </submittedName>
</protein>
<sequence>MNASRKCPNCGQWSRWTQNPADRCEHCQSILDPVALARQQAREERSKEDSGRFSMEFIQINPDDHWIIKFFKRIGLGFQVAFVSIISFILWLIALLAG</sequence>
<evidence type="ECO:0000313" key="3">
    <source>
        <dbReference type="Proteomes" id="UP000474777"/>
    </source>
</evidence>
<keyword evidence="1" id="KW-0812">Transmembrane</keyword>
<dbReference type="AlphaFoldDB" id="A0A6B3LVW4"/>
<reference evidence="2 3" key="1">
    <citation type="submission" date="2020-02" db="EMBL/GenBank/DDBJ databases">
        <authorList>
            <person name="Kim M.K."/>
        </authorList>
    </citation>
    <scope>NUCLEOTIDE SEQUENCE [LARGE SCALE GENOMIC DNA]</scope>
    <source>
        <strain evidence="2 3">BT327</strain>
    </source>
</reference>
<gene>
    <name evidence="2" type="ORF">GXP69_08495</name>
</gene>
<dbReference type="EMBL" id="JAAGWD010000003">
    <property type="protein sequence ID" value="NEM97730.1"/>
    <property type="molecule type" value="Genomic_DNA"/>
</dbReference>
<organism evidence="2 3">
    <name type="scientific">Pontibacter burrus</name>
    <dbReference type="NCBI Taxonomy" id="2704466"/>
    <lineage>
        <taxon>Bacteria</taxon>
        <taxon>Pseudomonadati</taxon>
        <taxon>Bacteroidota</taxon>
        <taxon>Cytophagia</taxon>
        <taxon>Cytophagales</taxon>
        <taxon>Hymenobacteraceae</taxon>
        <taxon>Pontibacter</taxon>
    </lineage>
</organism>
<evidence type="ECO:0000256" key="1">
    <source>
        <dbReference type="SAM" id="Phobius"/>
    </source>
</evidence>
<dbReference type="RefSeq" id="WP_163914365.1">
    <property type="nucleotide sequence ID" value="NZ_JAAGWD010000003.1"/>
</dbReference>
<accession>A0A6B3LVW4</accession>
<keyword evidence="1" id="KW-0472">Membrane</keyword>